<accession>A0A5E4N2P9</accession>
<reference evidence="2 3" key="1">
    <citation type="submission" date="2019-08" db="EMBL/GenBank/DDBJ databases">
        <authorList>
            <person name="Alioto T."/>
            <person name="Alioto T."/>
            <person name="Gomez Garrido J."/>
        </authorList>
    </citation>
    <scope>NUCLEOTIDE SEQUENCE [LARGE SCALE GENOMIC DNA]</scope>
</reference>
<keyword evidence="3" id="KW-1185">Reference proteome</keyword>
<dbReference type="EMBL" id="CABPRJ010001522">
    <property type="protein sequence ID" value="VVC38920.1"/>
    <property type="molecule type" value="Genomic_DNA"/>
</dbReference>
<protein>
    <submittedName>
        <fullName evidence="2">Pre-C2HC domain</fullName>
    </submittedName>
</protein>
<gene>
    <name evidence="2" type="ORF">CINCED_3A013945</name>
</gene>
<organism evidence="2 3">
    <name type="scientific">Cinara cedri</name>
    <dbReference type="NCBI Taxonomy" id="506608"/>
    <lineage>
        <taxon>Eukaryota</taxon>
        <taxon>Metazoa</taxon>
        <taxon>Ecdysozoa</taxon>
        <taxon>Arthropoda</taxon>
        <taxon>Hexapoda</taxon>
        <taxon>Insecta</taxon>
        <taxon>Pterygota</taxon>
        <taxon>Neoptera</taxon>
        <taxon>Paraneoptera</taxon>
        <taxon>Hemiptera</taxon>
        <taxon>Sternorrhyncha</taxon>
        <taxon>Aphidomorpha</taxon>
        <taxon>Aphidoidea</taxon>
        <taxon>Aphididae</taxon>
        <taxon>Lachninae</taxon>
        <taxon>Cinara</taxon>
    </lineage>
</organism>
<name>A0A5E4N2P9_9HEMI</name>
<feature type="domain" description="Pre-C2HC" evidence="1">
    <location>
        <begin position="96"/>
        <end position="136"/>
    </location>
</feature>
<evidence type="ECO:0000259" key="1">
    <source>
        <dbReference type="Pfam" id="PF07530"/>
    </source>
</evidence>
<dbReference type="Pfam" id="PF07530">
    <property type="entry name" value="PRE_C2HC"/>
    <property type="match status" value="1"/>
</dbReference>
<proteinExistence type="predicted"/>
<evidence type="ECO:0000313" key="3">
    <source>
        <dbReference type="Proteomes" id="UP000325440"/>
    </source>
</evidence>
<evidence type="ECO:0000313" key="2">
    <source>
        <dbReference type="EMBL" id="VVC38920.1"/>
    </source>
</evidence>
<dbReference type="InterPro" id="IPR006579">
    <property type="entry name" value="Pre_C2HC_dom"/>
</dbReference>
<dbReference type="AlphaFoldDB" id="A0A5E4N2P9"/>
<sequence length="143" mass="16883">MDIETPVEPKEPPPSPPIFITSRIKYVDLCNKLQTIMKNEFLLQIHNEKYKVKPLICQFFTVIKLRNENNFEYPTHAEKSYRFVTSFYLHHSIPTKYIKEDIESNGFLVKNVTNILKPQTKEPLPLLFVSILTRYQIIKISLN</sequence>
<dbReference type="Proteomes" id="UP000325440">
    <property type="component" value="Unassembled WGS sequence"/>
</dbReference>